<protein>
    <submittedName>
        <fullName evidence="2">Uncharacterized protein</fullName>
    </submittedName>
</protein>
<keyword evidence="3" id="KW-1185">Reference proteome</keyword>
<organism evidence="2 3">
    <name type="scientific">Elysia marginata</name>
    <dbReference type="NCBI Taxonomy" id="1093978"/>
    <lineage>
        <taxon>Eukaryota</taxon>
        <taxon>Metazoa</taxon>
        <taxon>Spiralia</taxon>
        <taxon>Lophotrochozoa</taxon>
        <taxon>Mollusca</taxon>
        <taxon>Gastropoda</taxon>
        <taxon>Heterobranchia</taxon>
        <taxon>Euthyneura</taxon>
        <taxon>Panpulmonata</taxon>
        <taxon>Sacoglossa</taxon>
        <taxon>Placobranchoidea</taxon>
        <taxon>Plakobranchidae</taxon>
        <taxon>Elysia</taxon>
    </lineage>
</organism>
<proteinExistence type="predicted"/>
<sequence length="176" mass="18856">MRNSACRLLISRIYRGQGANHRPKNSSISAWIGPRLTPVDQLLARVRSVTWLELTSAPATPQAGTGRHRGPFSKRRCRAGSSLGLDQLKTMDSPSPSSTAPLPPLRVATGPPVSTRAQSAIYQTFSSELTSIPASRAGGAEPSPVPALVAIGTFHLYHNVGLAKQTREQTDKSHAR</sequence>
<evidence type="ECO:0000313" key="2">
    <source>
        <dbReference type="EMBL" id="GFR78968.1"/>
    </source>
</evidence>
<name>A0AAV4FZW0_9GAST</name>
<reference evidence="2 3" key="1">
    <citation type="journal article" date="2021" name="Elife">
        <title>Chloroplast acquisition without the gene transfer in kleptoplastic sea slugs, Plakobranchus ocellatus.</title>
        <authorList>
            <person name="Maeda T."/>
            <person name="Takahashi S."/>
            <person name="Yoshida T."/>
            <person name="Shimamura S."/>
            <person name="Takaki Y."/>
            <person name="Nagai Y."/>
            <person name="Toyoda A."/>
            <person name="Suzuki Y."/>
            <person name="Arimoto A."/>
            <person name="Ishii H."/>
            <person name="Satoh N."/>
            <person name="Nishiyama T."/>
            <person name="Hasebe M."/>
            <person name="Maruyama T."/>
            <person name="Minagawa J."/>
            <person name="Obokata J."/>
            <person name="Shigenobu S."/>
        </authorList>
    </citation>
    <scope>NUCLEOTIDE SEQUENCE [LARGE SCALE GENOMIC DNA]</scope>
</reference>
<gene>
    <name evidence="2" type="ORF">ElyMa_002277500</name>
</gene>
<dbReference type="AlphaFoldDB" id="A0AAV4FZW0"/>
<dbReference type="EMBL" id="BMAT01004718">
    <property type="protein sequence ID" value="GFR78968.1"/>
    <property type="molecule type" value="Genomic_DNA"/>
</dbReference>
<dbReference type="Proteomes" id="UP000762676">
    <property type="component" value="Unassembled WGS sequence"/>
</dbReference>
<evidence type="ECO:0000313" key="3">
    <source>
        <dbReference type="Proteomes" id="UP000762676"/>
    </source>
</evidence>
<feature type="region of interest" description="Disordered" evidence="1">
    <location>
        <begin position="85"/>
        <end position="112"/>
    </location>
</feature>
<accession>A0AAV4FZW0</accession>
<evidence type="ECO:0000256" key="1">
    <source>
        <dbReference type="SAM" id="MobiDB-lite"/>
    </source>
</evidence>
<comment type="caution">
    <text evidence="2">The sequence shown here is derived from an EMBL/GenBank/DDBJ whole genome shotgun (WGS) entry which is preliminary data.</text>
</comment>